<evidence type="ECO:0000313" key="2">
    <source>
        <dbReference type="Proteomes" id="UP001164250"/>
    </source>
</evidence>
<keyword evidence="2" id="KW-1185">Reference proteome</keyword>
<dbReference type="EMBL" id="CM047900">
    <property type="protein sequence ID" value="KAJ0098815.1"/>
    <property type="molecule type" value="Genomic_DNA"/>
</dbReference>
<gene>
    <name evidence="1" type="ORF">Patl1_20277</name>
</gene>
<organism evidence="1 2">
    <name type="scientific">Pistacia atlantica</name>
    <dbReference type="NCBI Taxonomy" id="434234"/>
    <lineage>
        <taxon>Eukaryota</taxon>
        <taxon>Viridiplantae</taxon>
        <taxon>Streptophyta</taxon>
        <taxon>Embryophyta</taxon>
        <taxon>Tracheophyta</taxon>
        <taxon>Spermatophyta</taxon>
        <taxon>Magnoliopsida</taxon>
        <taxon>eudicotyledons</taxon>
        <taxon>Gunneridae</taxon>
        <taxon>Pentapetalae</taxon>
        <taxon>rosids</taxon>
        <taxon>malvids</taxon>
        <taxon>Sapindales</taxon>
        <taxon>Anacardiaceae</taxon>
        <taxon>Pistacia</taxon>
    </lineage>
</organism>
<proteinExistence type="predicted"/>
<evidence type="ECO:0000313" key="1">
    <source>
        <dbReference type="EMBL" id="KAJ0098815.1"/>
    </source>
</evidence>
<dbReference type="Proteomes" id="UP001164250">
    <property type="component" value="Chromosome 4"/>
</dbReference>
<reference evidence="2" key="1">
    <citation type="journal article" date="2023" name="G3 (Bethesda)">
        <title>Genome assembly and association tests identify interacting loci associated with vigor, precocity, and sex in interspecific pistachio rootstocks.</title>
        <authorList>
            <person name="Palmer W."/>
            <person name="Jacygrad E."/>
            <person name="Sagayaradj S."/>
            <person name="Cavanaugh K."/>
            <person name="Han R."/>
            <person name="Bertier L."/>
            <person name="Beede B."/>
            <person name="Kafkas S."/>
            <person name="Golino D."/>
            <person name="Preece J."/>
            <person name="Michelmore R."/>
        </authorList>
    </citation>
    <scope>NUCLEOTIDE SEQUENCE [LARGE SCALE GENOMIC DNA]</scope>
</reference>
<comment type="caution">
    <text evidence="1">The sequence shown here is derived from an EMBL/GenBank/DDBJ whole genome shotgun (WGS) entry which is preliminary data.</text>
</comment>
<sequence length="69" mass="7468">MEQQVGAILEWREAVFGAAAAGSGYIPPNVLNSQILPEIKKSANYGGVMLWSKFYDDQNGYSSTIKASV</sequence>
<accession>A0ACC1BIQ1</accession>
<protein>
    <submittedName>
        <fullName evidence="1">Uncharacterized protein</fullName>
    </submittedName>
</protein>
<name>A0ACC1BIQ1_9ROSI</name>